<evidence type="ECO:0000313" key="3">
    <source>
        <dbReference type="Proteomes" id="UP001557470"/>
    </source>
</evidence>
<dbReference type="AlphaFoldDB" id="A0ABD0WZA3"/>
<name>A0ABD0WZA3_UMBPY</name>
<keyword evidence="3" id="KW-1185">Reference proteome</keyword>
<keyword evidence="1" id="KW-0175">Coiled coil</keyword>
<dbReference type="InterPro" id="IPR029092">
    <property type="entry name" value="Zwint-1"/>
</dbReference>
<dbReference type="Proteomes" id="UP001557470">
    <property type="component" value="Unassembled WGS sequence"/>
</dbReference>
<reference evidence="2 3" key="1">
    <citation type="submission" date="2024-06" db="EMBL/GenBank/DDBJ databases">
        <authorList>
            <person name="Pan Q."/>
            <person name="Wen M."/>
            <person name="Jouanno E."/>
            <person name="Zahm M."/>
            <person name="Klopp C."/>
            <person name="Cabau C."/>
            <person name="Louis A."/>
            <person name="Berthelot C."/>
            <person name="Parey E."/>
            <person name="Roest Crollius H."/>
            <person name="Montfort J."/>
            <person name="Robinson-Rechavi M."/>
            <person name="Bouchez O."/>
            <person name="Lampietro C."/>
            <person name="Lopez Roques C."/>
            <person name="Donnadieu C."/>
            <person name="Postlethwait J."/>
            <person name="Bobe J."/>
            <person name="Verreycken H."/>
            <person name="Guiguen Y."/>
        </authorList>
    </citation>
    <scope>NUCLEOTIDE SEQUENCE [LARGE SCALE GENOMIC DNA]</scope>
    <source>
        <strain evidence="2">Up_M1</strain>
        <tissue evidence="2">Testis</tissue>
    </source>
</reference>
<dbReference type="PANTHER" id="PTHR31504:SF1">
    <property type="entry name" value="ZW10 INTERACTOR"/>
    <property type="match status" value="1"/>
</dbReference>
<dbReference type="EMBL" id="JAGEUA010000003">
    <property type="protein sequence ID" value="KAL0992438.1"/>
    <property type="molecule type" value="Genomic_DNA"/>
</dbReference>
<evidence type="ECO:0000256" key="1">
    <source>
        <dbReference type="SAM" id="Coils"/>
    </source>
</evidence>
<protein>
    <submittedName>
        <fullName evidence="2">Uncharacterized protein</fullName>
    </submittedName>
</protein>
<feature type="coiled-coil region" evidence="1">
    <location>
        <begin position="99"/>
        <end position="133"/>
    </location>
</feature>
<gene>
    <name evidence="2" type="ORF">UPYG_G00093320</name>
</gene>
<sequence>MATEMVRELIERCDPTRLNLYDGEEYHGGEAELMVPYLTESRSKQKPVGIQLLVLDELMQFLETLASPAKLLNEPCPPNPSTEAYASWKNLKTEYREGVQQVEELVSILQDKMERLNQKRDQLTQLVTVLEKKKELSLQVAESLQMGHNALCVSEGRLAKLRAETDAALDRLTDWLGLRNTLQRHVEETQAQVQCRLLSQGPSQLFVELRPFSHAPFSGQLEPLKLTITWVPDDHFVLQVFQGAAGLLEVSMKGRLPHLSAALLEVMHCYSSQGDMLAEIQCLHSRFAIDWRPALRLLVFLKTSSVVCSLEVEEGYPTRGVATLLSVRRDGELVDKTALQPPQKSPSLTDWLEFLSSSPDV</sequence>
<comment type="caution">
    <text evidence="2">The sequence shown here is derived from an EMBL/GenBank/DDBJ whole genome shotgun (WGS) entry which is preliminary data.</text>
</comment>
<dbReference type="PANTHER" id="PTHR31504">
    <property type="entry name" value="ZW10 INTERACTOR ZWINT"/>
    <property type="match status" value="1"/>
</dbReference>
<evidence type="ECO:0000313" key="2">
    <source>
        <dbReference type="EMBL" id="KAL0992438.1"/>
    </source>
</evidence>
<proteinExistence type="predicted"/>
<accession>A0ABD0WZA3</accession>
<organism evidence="2 3">
    <name type="scientific">Umbra pygmaea</name>
    <name type="common">Eastern mudminnow</name>
    <dbReference type="NCBI Taxonomy" id="75934"/>
    <lineage>
        <taxon>Eukaryota</taxon>
        <taxon>Metazoa</taxon>
        <taxon>Chordata</taxon>
        <taxon>Craniata</taxon>
        <taxon>Vertebrata</taxon>
        <taxon>Euteleostomi</taxon>
        <taxon>Actinopterygii</taxon>
        <taxon>Neopterygii</taxon>
        <taxon>Teleostei</taxon>
        <taxon>Protacanthopterygii</taxon>
        <taxon>Esociformes</taxon>
        <taxon>Umbridae</taxon>
        <taxon>Umbra</taxon>
    </lineage>
</organism>